<dbReference type="InterPro" id="IPR010466">
    <property type="entry name" value="DUF1058"/>
</dbReference>
<feature type="chain" id="PRO_5003467831" description="SH3b domain-containing protein" evidence="1">
    <location>
        <begin position="43"/>
        <end position="200"/>
    </location>
</feature>
<sequence>MPVPRSSDFMSKFLRIFLSLRLLVVLALALCAPAFSVAPALAQNAQVGTASGLPIPRFVSMRNAPTNVRVGPGTNYDIAFTFLRPGVPVEITAEFDTWRRIRDVEGDEGWVHQNLVVGDRTALVAPWQAEGPIALRVAAGPESAVRAWLSPNMLVSVRTCTGTACEIRLSHTGPDGHATTYQGFVAQETLWGVYEGEVFD</sequence>
<dbReference type="STRING" id="1082931.KKY_3453"/>
<dbReference type="PATRIC" id="fig|1082931.4.peg.3404"/>
<evidence type="ECO:0000313" key="3">
    <source>
        <dbReference type="EMBL" id="AEQ53439.1"/>
    </source>
</evidence>
<dbReference type="EMBL" id="CP003075">
    <property type="protein sequence ID" value="AEQ53439.1"/>
    <property type="molecule type" value="Genomic_DNA"/>
</dbReference>
<reference evidence="3 4" key="1">
    <citation type="journal article" date="2012" name="J. Bacteriol.">
        <title>Complete genome sequence of Pelagibacterium halotolerans B2T.</title>
        <authorList>
            <person name="Huo Y.Y."/>
            <person name="Cheng H."/>
            <person name="Han X.F."/>
            <person name="Jiang X.W."/>
            <person name="Sun C."/>
            <person name="Zhang X.Q."/>
            <person name="Zhu X.F."/>
            <person name="Liu Y.F."/>
            <person name="Li P.F."/>
            <person name="Ni P.X."/>
            <person name="Wu M."/>
        </authorList>
    </citation>
    <scope>NUCLEOTIDE SEQUENCE [LARGE SCALE GENOMIC DNA]</scope>
    <source>
        <strain evidence="4">DSM 22347 / JCM 15775 / CGMCC 1.7692 / B2</strain>
    </source>
</reference>
<dbReference type="Proteomes" id="UP000008850">
    <property type="component" value="Chromosome"/>
</dbReference>
<accession>G4R9A5</accession>
<dbReference type="Gene3D" id="2.30.30.40">
    <property type="entry name" value="SH3 Domains"/>
    <property type="match status" value="1"/>
</dbReference>
<dbReference type="eggNOG" id="COG3807">
    <property type="taxonomic scope" value="Bacteria"/>
</dbReference>
<dbReference type="KEGG" id="phl:KKY_3453"/>
<feature type="signal peptide" evidence="1">
    <location>
        <begin position="1"/>
        <end position="42"/>
    </location>
</feature>
<protein>
    <recommendedName>
        <fullName evidence="2">SH3b domain-containing protein</fullName>
    </recommendedName>
</protein>
<evidence type="ECO:0000313" key="4">
    <source>
        <dbReference type="Proteomes" id="UP000008850"/>
    </source>
</evidence>
<proteinExistence type="predicted"/>
<organism evidence="3 4">
    <name type="scientific">Pelagibacterium halotolerans (strain DSM 22347 / JCM 15775 / CGMCC 1.7692 / B2)</name>
    <dbReference type="NCBI Taxonomy" id="1082931"/>
    <lineage>
        <taxon>Bacteria</taxon>
        <taxon>Pseudomonadati</taxon>
        <taxon>Pseudomonadota</taxon>
        <taxon>Alphaproteobacteria</taxon>
        <taxon>Hyphomicrobiales</taxon>
        <taxon>Devosiaceae</taxon>
        <taxon>Pelagibacterium</taxon>
    </lineage>
</organism>
<evidence type="ECO:0000259" key="2">
    <source>
        <dbReference type="SMART" id="SM00287"/>
    </source>
</evidence>
<dbReference type="AlphaFoldDB" id="G4R9A5"/>
<evidence type="ECO:0000256" key="1">
    <source>
        <dbReference type="SAM" id="SignalP"/>
    </source>
</evidence>
<name>G4R9A5_PELHB</name>
<dbReference type="Pfam" id="PF06347">
    <property type="entry name" value="SH3_4"/>
    <property type="match status" value="1"/>
</dbReference>
<gene>
    <name evidence="3" type="ordered locus">KKY_3453</name>
</gene>
<dbReference type="InterPro" id="IPR003646">
    <property type="entry name" value="SH3-like_bac-type"/>
</dbReference>
<dbReference type="HOGENOM" id="CLU_086360_0_0_5"/>
<keyword evidence="1" id="KW-0732">Signal</keyword>
<keyword evidence="4" id="KW-1185">Reference proteome</keyword>
<dbReference type="SMART" id="SM00287">
    <property type="entry name" value="SH3b"/>
    <property type="match status" value="1"/>
</dbReference>
<feature type="domain" description="SH3b" evidence="2">
    <location>
        <begin position="56"/>
        <end position="120"/>
    </location>
</feature>